<dbReference type="EMBL" id="AP012051">
    <property type="protein sequence ID" value="BAL80273.1"/>
    <property type="molecule type" value="Genomic_DNA"/>
</dbReference>
<dbReference type="Proteomes" id="UP000004793">
    <property type="component" value="Chromosome"/>
</dbReference>
<proteinExistence type="predicted"/>
<dbReference type="KEGG" id="cex:CSE_10320"/>
<accession>A0A7U6GD75</accession>
<evidence type="ECO:0000313" key="1">
    <source>
        <dbReference type="EMBL" id="BAL80273.1"/>
    </source>
</evidence>
<evidence type="ECO:0000313" key="3">
    <source>
        <dbReference type="Proteomes" id="UP000004793"/>
    </source>
</evidence>
<reference evidence="1 3" key="1">
    <citation type="submission" date="2011-01" db="EMBL/GenBank/DDBJ databases">
        <title>Whole genome sequence of Caldisericum exile AZM16c01.</title>
        <authorList>
            <person name="Narita-Yamada S."/>
            <person name="Kawakoshi A."/>
            <person name="Nakamura S."/>
            <person name="Sasagawa M."/>
            <person name="Fukada J."/>
            <person name="Sekine M."/>
            <person name="Kato Y."/>
            <person name="Fukai R."/>
            <person name="Sasaki K."/>
            <person name="Hanamaki A."/>
            <person name="Narita H."/>
            <person name="Konno Y."/>
            <person name="Mori K."/>
            <person name="Yamazaki S."/>
            <person name="Suzuki K."/>
            <person name="Fujita N."/>
        </authorList>
    </citation>
    <scope>NUCLEOTIDE SEQUENCE [LARGE SCALE GENOMIC DNA]</scope>
    <source>
        <strain evidence="1">AZM16c01</strain>
        <strain evidence="3">DSM 21853 / NBRC 104410 / AZM16c01</strain>
    </source>
</reference>
<keyword evidence="3" id="KW-1185">Reference proteome</keyword>
<sequence length="96" mass="11756">MNYCEKEHITFTRARPYRKNDNCFVEQKNYSVVRRAVGYIRYDTDEELKIMNELYNTLRLYTNFFLPSMKLKEKTRIGSKVLKKYDKPKTPYQRIL</sequence>
<dbReference type="EMBL" id="AP012051">
    <property type="protein sequence ID" value="BAL81158.1"/>
    <property type="molecule type" value="Genomic_DNA"/>
</dbReference>
<dbReference type="AlphaFoldDB" id="A0A7U6GD75"/>
<organism evidence="1 3">
    <name type="scientific">Caldisericum exile (strain DSM 21853 / NBRC 104410 / AZM16c01)</name>
    <dbReference type="NCBI Taxonomy" id="511051"/>
    <lineage>
        <taxon>Bacteria</taxon>
        <taxon>Pseudomonadati</taxon>
        <taxon>Caldisericota/Cryosericota group</taxon>
        <taxon>Caldisericota</taxon>
        <taxon>Caldisericia</taxon>
        <taxon>Caldisericales</taxon>
        <taxon>Caldisericaceae</taxon>
        <taxon>Caldisericum</taxon>
    </lineage>
</organism>
<dbReference type="RefSeq" id="WP_014452680.1">
    <property type="nucleotide sequence ID" value="NC_017096.1"/>
</dbReference>
<evidence type="ECO:0000313" key="2">
    <source>
        <dbReference type="EMBL" id="BAL81158.1"/>
    </source>
</evidence>
<name>A0A7U6GD75_CALEA</name>
<protein>
    <submittedName>
        <fullName evidence="1">Transposase</fullName>
    </submittedName>
</protein>
<dbReference type="KEGG" id="cex:CSE_01470"/>
<gene>
    <name evidence="1" type="ordered locus">CSE_01470</name>
    <name evidence="2" type="ordered locus">CSE_10320</name>
</gene>